<keyword evidence="3" id="KW-0285">Flavoprotein</keyword>
<dbReference type="PROSITE" id="PS51257">
    <property type="entry name" value="PROKAR_LIPOPROTEIN"/>
    <property type="match status" value="1"/>
</dbReference>
<dbReference type="AlphaFoldDB" id="A0A8T2VME2"/>
<feature type="signal peptide" evidence="7">
    <location>
        <begin position="1"/>
        <end position="21"/>
    </location>
</feature>
<dbReference type="InterPro" id="IPR036318">
    <property type="entry name" value="FAD-bd_PCMH-like_sf"/>
</dbReference>
<feature type="chain" id="PRO_5035827151" description="FAD-binding PCMH-type domain-containing protein" evidence="7">
    <location>
        <begin position="22"/>
        <end position="508"/>
    </location>
</feature>
<name>A0A8T2VME2_CERRI</name>
<dbReference type="GO" id="GO:0071949">
    <property type="term" value="F:FAD binding"/>
    <property type="evidence" value="ECO:0007669"/>
    <property type="project" value="InterPro"/>
</dbReference>
<dbReference type="Gene3D" id="3.40.462.20">
    <property type="match status" value="1"/>
</dbReference>
<evidence type="ECO:0000313" key="9">
    <source>
        <dbReference type="EMBL" id="KAH7447304.1"/>
    </source>
</evidence>
<evidence type="ECO:0000256" key="7">
    <source>
        <dbReference type="SAM" id="SignalP"/>
    </source>
</evidence>
<dbReference type="InterPro" id="IPR016169">
    <property type="entry name" value="FAD-bd_PCMH_sub2"/>
</dbReference>
<dbReference type="PROSITE" id="PS51387">
    <property type="entry name" value="FAD_PCMH"/>
    <property type="match status" value="1"/>
</dbReference>
<gene>
    <name evidence="9" type="ORF">KP509_01G101000</name>
</gene>
<organism evidence="9 10">
    <name type="scientific">Ceratopteris richardii</name>
    <name type="common">Triangle waterfern</name>
    <dbReference type="NCBI Taxonomy" id="49495"/>
    <lineage>
        <taxon>Eukaryota</taxon>
        <taxon>Viridiplantae</taxon>
        <taxon>Streptophyta</taxon>
        <taxon>Embryophyta</taxon>
        <taxon>Tracheophyta</taxon>
        <taxon>Polypodiopsida</taxon>
        <taxon>Polypodiidae</taxon>
        <taxon>Polypodiales</taxon>
        <taxon>Pteridineae</taxon>
        <taxon>Pteridaceae</taxon>
        <taxon>Parkerioideae</taxon>
        <taxon>Ceratopteris</taxon>
    </lineage>
</organism>
<keyword evidence="10" id="KW-1185">Reference proteome</keyword>
<dbReference type="Gene3D" id="3.30.465.10">
    <property type="match status" value="1"/>
</dbReference>
<dbReference type="GO" id="GO:0016491">
    <property type="term" value="F:oxidoreductase activity"/>
    <property type="evidence" value="ECO:0007669"/>
    <property type="project" value="InterPro"/>
</dbReference>
<sequence>MKYLVICISTFLFCTFTSSNGAPSVSTLSACLTKQGVRNFTASQSTSFSAVLDFSVQNLRFTEAGVGHPALIVLPTTTQEVQKAWTCIRQGGWASRVRCGGHSYEGLSYTSSAPFVIIDLMNMHKITVDARGRTVWVEAGARTGELYSAVAAASSNTLGLSAGTCATIGMSGHIMGGGYGMLSRKYGVAADSVLEAQVITANGTLINRVSTADPDLFWALRGGGGGAWGIVTAWKLKLVSVPSTLTTFNVWRTGKQALTDLVFKWQNVAPQAPPELFLSLYMAGINTGGSADVGASFYGQYWGSIEETLALFNKIYPELALTASNCKQGNWIQAVANIAGVSGPSALVDRQQSSRNYFKAKSDYVSTPLTKVALAGAFDVLMKNTKGWIIFEPYGGVMSQISSSAIAFPHRAGRLFMVQYQAVWQDDTNSPDSELIGWLRGLYSYMSPFVTYTPSRTTYVNYIDLDLGDSVTAGKSYFGSNFARLVKIKARFDPTNVFNQPQSVPVSM</sequence>
<dbReference type="EMBL" id="CM035406">
    <property type="protein sequence ID" value="KAH7447304.1"/>
    <property type="molecule type" value="Genomic_DNA"/>
</dbReference>
<feature type="domain" description="FAD-binding PCMH-type" evidence="8">
    <location>
        <begin position="65"/>
        <end position="241"/>
    </location>
</feature>
<keyword evidence="6" id="KW-0325">Glycoprotein</keyword>
<dbReference type="Gene3D" id="3.30.43.10">
    <property type="entry name" value="Uridine Diphospho-n-acetylenolpyruvylglucosamine Reductase, domain 2"/>
    <property type="match status" value="1"/>
</dbReference>
<keyword evidence="5" id="KW-0274">FAD</keyword>
<dbReference type="PANTHER" id="PTHR32448">
    <property type="entry name" value="OS08G0158400 PROTEIN"/>
    <property type="match status" value="1"/>
</dbReference>
<dbReference type="Proteomes" id="UP000825935">
    <property type="component" value="Chromosome 1"/>
</dbReference>
<evidence type="ECO:0000256" key="1">
    <source>
        <dbReference type="ARBA" id="ARBA00001974"/>
    </source>
</evidence>
<evidence type="ECO:0000259" key="8">
    <source>
        <dbReference type="PROSITE" id="PS51387"/>
    </source>
</evidence>
<evidence type="ECO:0000256" key="3">
    <source>
        <dbReference type="ARBA" id="ARBA00022630"/>
    </source>
</evidence>
<dbReference type="InterPro" id="IPR016166">
    <property type="entry name" value="FAD-bd_PCMH"/>
</dbReference>
<dbReference type="InterPro" id="IPR012951">
    <property type="entry name" value="BBE"/>
</dbReference>
<comment type="similarity">
    <text evidence="2">Belongs to the oxygen-dependent FAD-linked oxidoreductase family.</text>
</comment>
<accession>A0A8T2VME2</accession>
<dbReference type="InterPro" id="IPR016167">
    <property type="entry name" value="FAD-bd_PCMH_sub1"/>
</dbReference>
<evidence type="ECO:0000313" key="10">
    <source>
        <dbReference type="Proteomes" id="UP000825935"/>
    </source>
</evidence>
<evidence type="ECO:0000256" key="6">
    <source>
        <dbReference type="ARBA" id="ARBA00023180"/>
    </source>
</evidence>
<comment type="cofactor">
    <cofactor evidence="1">
        <name>FAD</name>
        <dbReference type="ChEBI" id="CHEBI:57692"/>
    </cofactor>
</comment>
<dbReference type="Pfam" id="PF08031">
    <property type="entry name" value="BBE"/>
    <property type="match status" value="1"/>
</dbReference>
<dbReference type="Pfam" id="PF01565">
    <property type="entry name" value="FAD_binding_4"/>
    <property type="match status" value="1"/>
</dbReference>
<proteinExistence type="inferred from homology"/>
<keyword evidence="4 7" id="KW-0732">Signal</keyword>
<evidence type="ECO:0000256" key="5">
    <source>
        <dbReference type="ARBA" id="ARBA00022827"/>
    </source>
</evidence>
<protein>
    <recommendedName>
        <fullName evidence="8">FAD-binding PCMH-type domain-containing protein</fullName>
    </recommendedName>
</protein>
<evidence type="ECO:0000256" key="2">
    <source>
        <dbReference type="ARBA" id="ARBA00005466"/>
    </source>
</evidence>
<comment type="caution">
    <text evidence="9">The sequence shown here is derived from an EMBL/GenBank/DDBJ whole genome shotgun (WGS) entry which is preliminary data.</text>
</comment>
<dbReference type="OMA" id="QVYWDED"/>
<reference evidence="9" key="1">
    <citation type="submission" date="2021-08" db="EMBL/GenBank/DDBJ databases">
        <title>WGS assembly of Ceratopteris richardii.</title>
        <authorList>
            <person name="Marchant D.B."/>
            <person name="Chen G."/>
            <person name="Jenkins J."/>
            <person name="Shu S."/>
            <person name="Leebens-Mack J."/>
            <person name="Grimwood J."/>
            <person name="Schmutz J."/>
            <person name="Soltis P."/>
            <person name="Soltis D."/>
            <person name="Chen Z.-H."/>
        </authorList>
    </citation>
    <scope>NUCLEOTIDE SEQUENCE</scope>
    <source>
        <strain evidence="9">Whitten #5841</strain>
        <tissue evidence="9">Leaf</tissue>
    </source>
</reference>
<dbReference type="OrthoDB" id="407275at2759"/>
<evidence type="ECO:0000256" key="4">
    <source>
        <dbReference type="ARBA" id="ARBA00022729"/>
    </source>
</evidence>
<dbReference type="InterPro" id="IPR006094">
    <property type="entry name" value="Oxid_FAD_bind_N"/>
</dbReference>
<dbReference type="SUPFAM" id="SSF56176">
    <property type="entry name" value="FAD-binding/transporter-associated domain-like"/>
    <property type="match status" value="1"/>
</dbReference>